<reference evidence="2 3" key="1">
    <citation type="submission" date="2016-10" db="EMBL/GenBank/DDBJ databases">
        <authorList>
            <person name="de Groot N.N."/>
        </authorList>
    </citation>
    <scope>NUCLEOTIDE SEQUENCE [LARGE SCALE GENOMIC DNA]</scope>
    <source>
        <strain evidence="2 3">NE2</strain>
    </source>
</reference>
<protein>
    <submittedName>
        <fullName evidence="2">Transcriptional regulator, AbiEi antitoxin, Type IV TA system</fullName>
    </submittedName>
</protein>
<dbReference type="EMBL" id="FOSN01000002">
    <property type="protein sequence ID" value="SFK13062.1"/>
    <property type="molecule type" value="Genomic_DNA"/>
</dbReference>
<organism evidence="2 3">
    <name type="scientific">Methylocapsa palsarum</name>
    <dbReference type="NCBI Taxonomy" id="1612308"/>
    <lineage>
        <taxon>Bacteria</taxon>
        <taxon>Pseudomonadati</taxon>
        <taxon>Pseudomonadota</taxon>
        <taxon>Alphaproteobacteria</taxon>
        <taxon>Hyphomicrobiales</taxon>
        <taxon>Beijerinckiaceae</taxon>
        <taxon>Methylocapsa</taxon>
    </lineage>
</organism>
<name>A0A1I3WZY0_9HYPH</name>
<evidence type="ECO:0000313" key="3">
    <source>
        <dbReference type="Proteomes" id="UP000198755"/>
    </source>
</evidence>
<feature type="domain" description="AbiEi antitoxin N-terminal" evidence="1">
    <location>
        <begin position="19"/>
        <end position="57"/>
    </location>
</feature>
<dbReference type="AlphaFoldDB" id="A0A1I3WZY0"/>
<accession>A0A1I3WZY0</accession>
<proteinExistence type="predicted"/>
<gene>
    <name evidence="2" type="ORF">SAMN05444581_102280</name>
</gene>
<dbReference type="InterPro" id="IPR025159">
    <property type="entry name" value="AbiEi_N"/>
</dbReference>
<evidence type="ECO:0000259" key="1">
    <source>
        <dbReference type="Pfam" id="PF13338"/>
    </source>
</evidence>
<dbReference type="STRING" id="1612308.SAMN05444581_102280"/>
<evidence type="ECO:0000313" key="2">
    <source>
        <dbReference type="EMBL" id="SFK13062.1"/>
    </source>
</evidence>
<sequence>MMPSTSAQRTRALDLLTARGMLRLKDFVAEGIGPETLARLVREGAVVRPARGLYQLPDAQVEAAHTLAEAAALVPKGIVCLTSALQYHEMTLQMPAAVWMAIERTAWRPKIDYPRIRFVRFTGDSLADGVVRHRIEGVEVPITDPARTIVDCFRYRAKVGLDVAMEGLREGLRRRRCTPDELWRYARKARVWSVMRPYVEAMVSDAA</sequence>
<dbReference type="Pfam" id="PF13338">
    <property type="entry name" value="AbiEi_4"/>
    <property type="match status" value="1"/>
</dbReference>
<keyword evidence="3" id="KW-1185">Reference proteome</keyword>
<dbReference type="Proteomes" id="UP000198755">
    <property type="component" value="Unassembled WGS sequence"/>
</dbReference>